<dbReference type="KEGG" id="pbi:103064272"/>
<protein>
    <submittedName>
        <fullName evidence="7">Antigen peptide transporter 2-like</fullName>
    </submittedName>
</protein>
<dbReference type="PANTHER" id="PTHR43394:SF14">
    <property type="entry name" value="TRANSPORTER 2, ATP BINDING CASSETTE SUBFAMILY B"/>
    <property type="match status" value="1"/>
</dbReference>
<dbReference type="Pfam" id="PF00005">
    <property type="entry name" value="ABC_tran"/>
    <property type="match status" value="1"/>
</dbReference>
<evidence type="ECO:0000256" key="3">
    <source>
        <dbReference type="ARBA" id="ARBA00022989"/>
    </source>
</evidence>
<evidence type="ECO:0000256" key="4">
    <source>
        <dbReference type="ARBA" id="ARBA00023136"/>
    </source>
</evidence>
<dbReference type="Gene3D" id="3.40.50.300">
    <property type="entry name" value="P-loop containing nucleotide triphosphate hydrolases"/>
    <property type="match status" value="1"/>
</dbReference>
<evidence type="ECO:0000256" key="2">
    <source>
        <dbReference type="ARBA" id="ARBA00022692"/>
    </source>
</evidence>
<sequence length="177" mass="19230">TPMYTSGDALSNVGATEKVLEYLRREPSVCTGGTLSPESLHGHACFRNVSSRYPSCPNIQALKKVSFELRPGEAMALVGLNGSGKSSCVTLLERFYEPQSGEVLLDGVPVRDYGHKHFHRQRPPVVLVGQEPVLFSGSFWENLTYSLQGCSEEDMSRAAKEADALGFICELEGGFAA</sequence>
<dbReference type="GeneID" id="103064272"/>
<keyword evidence="2" id="KW-0812">Transmembrane</keyword>
<feature type="domain" description="ABC transporter" evidence="5">
    <location>
        <begin position="62"/>
        <end position="160"/>
    </location>
</feature>
<dbReference type="GO" id="GO:0016887">
    <property type="term" value="F:ATP hydrolysis activity"/>
    <property type="evidence" value="ECO:0007669"/>
    <property type="project" value="InterPro"/>
</dbReference>
<name>A0A9F2RE32_PYTBI</name>
<dbReference type="InterPro" id="IPR027417">
    <property type="entry name" value="P-loop_NTPase"/>
</dbReference>
<dbReference type="GO" id="GO:0016020">
    <property type="term" value="C:membrane"/>
    <property type="evidence" value="ECO:0007669"/>
    <property type="project" value="UniProtKB-SubCell"/>
</dbReference>
<dbReference type="InterPro" id="IPR003439">
    <property type="entry name" value="ABC_transporter-like_ATP-bd"/>
</dbReference>
<dbReference type="SUPFAM" id="SSF52540">
    <property type="entry name" value="P-loop containing nucleoside triphosphate hydrolases"/>
    <property type="match status" value="1"/>
</dbReference>
<accession>A0A9F2RE32</accession>
<feature type="non-terminal residue" evidence="7">
    <location>
        <position position="177"/>
    </location>
</feature>
<dbReference type="PANTHER" id="PTHR43394">
    <property type="entry name" value="ATP-DEPENDENT PERMEASE MDL1, MITOCHONDRIAL"/>
    <property type="match status" value="1"/>
</dbReference>
<dbReference type="Gene3D" id="1.20.1560.10">
    <property type="entry name" value="ABC transporter type 1, transmembrane domain"/>
    <property type="match status" value="1"/>
</dbReference>
<evidence type="ECO:0000313" key="6">
    <source>
        <dbReference type="Proteomes" id="UP000695026"/>
    </source>
</evidence>
<keyword evidence="3" id="KW-1133">Transmembrane helix</keyword>
<dbReference type="OMA" id="TIWENNA"/>
<dbReference type="RefSeq" id="XP_007445335.1">
    <property type="nucleotide sequence ID" value="XM_007445273.1"/>
</dbReference>
<dbReference type="Proteomes" id="UP000695026">
    <property type="component" value="Unplaced"/>
</dbReference>
<proteinExistence type="predicted"/>
<evidence type="ECO:0000259" key="5">
    <source>
        <dbReference type="Pfam" id="PF00005"/>
    </source>
</evidence>
<evidence type="ECO:0000313" key="7">
    <source>
        <dbReference type="RefSeq" id="XP_007445335.1"/>
    </source>
</evidence>
<dbReference type="GO" id="GO:0005524">
    <property type="term" value="F:ATP binding"/>
    <property type="evidence" value="ECO:0007669"/>
    <property type="project" value="InterPro"/>
</dbReference>
<dbReference type="AlphaFoldDB" id="A0A9F2RE32"/>
<feature type="non-terminal residue" evidence="7">
    <location>
        <position position="1"/>
    </location>
</feature>
<comment type="subcellular location">
    <subcellularLocation>
        <location evidence="1">Membrane</location>
        <topology evidence="1">Multi-pass membrane protein</topology>
    </subcellularLocation>
</comment>
<keyword evidence="4" id="KW-0472">Membrane</keyword>
<dbReference type="OrthoDB" id="6500128at2759"/>
<gene>
    <name evidence="7" type="primary">LOC103064272</name>
</gene>
<dbReference type="InterPro" id="IPR039421">
    <property type="entry name" value="Type_1_exporter"/>
</dbReference>
<reference evidence="7" key="1">
    <citation type="submission" date="2025-08" db="UniProtKB">
        <authorList>
            <consortium name="RefSeq"/>
        </authorList>
    </citation>
    <scope>IDENTIFICATION</scope>
    <source>
        <tissue evidence="7">Liver</tissue>
    </source>
</reference>
<dbReference type="InterPro" id="IPR036640">
    <property type="entry name" value="ABC1_TM_sf"/>
</dbReference>
<organism evidence="6 7">
    <name type="scientific">Python bivittatus</name>
    <name type="common">Burmese python</name>
    <name type="synonym">Python molurus bivittatus</name>
    <dbReference type="NCBI Taxonomy" id="176946"/>
    <lineage>
        <taxon>Eukaryota</taxon>
        <taxon>Metazoa</taxon>
        <taxon>Chordata</taxon>
        <taxon>Craniata</taxon>
        <taxon>Vertebrata</taxon>
        <taxon>Euteleostomi</taxon>
        <taxon>Lepidosauria</taxon>
        <taxon>Squamata</taxon>
        <taxon>Bifurcata</taxon>
        <taxon>Unidentata</taxon>
        <taxon>Episquamata</taxon>
        <taxon>Toxicofera</taxon>
        <taxon>Serpentes</taxon>
        <taxon>Henophidia</taxon>
        <taxon>Pythonidae</taxon>
        <taxon>Python</taxon>
    </lineage>
</organism>
<keyword evidence="6" id="KW-1185">Reference proteome</keyword>
<evidence type="ECO:0000256" key="1">
    <source>
        <dbReference type="ARBA" id="ARBA00004141"/>
    </source>
</evidence>
<dbReference type="GO" id="GO:0015421">
    <property type="term" value="F:ABC-type oligopeptide transporter activity"/>
    <property type="evidence" value="ECO:0007669"/>
    <property type="project" value="TreeGrafter"/>
</dbReference>